<evidence type="ECO:0000313" key="2">
    <source>
        <dbReference type="Proteomes" id="UP001283361"/>
    </source>
</evidence>
<protein>
    <submittedName>
        <fullName evidence="1">Uncharacterized protein</fullName>
    </submittedName>
</protein>
<gene>
    <name evidence="1" type="ORF">RRG08_025999</name>
</gene>
<dbReference type="EMBL" id="JAWDGP010000465">
    <property type="protein sequence ID" value="KAK3800284.1"/>
    <property type="molecule type" value="Genomic_DNA"/>
</dbReference>
<reference evidence="1" key="1">
    <citation type="journal article" date="2023" name="G3 (Bethesda)">
        <title>A reference genome for the long-term kleptoplast-retaining sea slug Elysia crispata morphotype clarki.</title>
        <authorList>
            <person name="Eastman K.E."/>
            <person name="Pendleton A.L."/>
            <person name="Shaikh M.A."/>
            <person name="Suttiyut T."/>
            <person name="Ogas R."/>
            <person name="Tomko P."/>
            <person name="Gavelis G."/>
            <person name="Widhalm J.R."/>
            <person name="Wisecaver J.H."/>
        </authorList>
    </citation>
    <scope>NUCLEOTIDE SEQUENCE</scope>
    <source>
        <strain evidence="1">ECLA1</strain>
    </source>
</reference>
<comment type="caution">
    <text evidence="1">The sequence shown here is derived from an EMBL/GenBank/DDBJ whole genome shotgun (WGS) entry which is preliminary data.</text>
</comment>
<evidence type="ECO:0000313" key="1">
    <source>
        <dbReference type="EMBL" id="KAK3800284.1"/>
    </source>
</evidence>
<name>A0AAE1B6F9_9GAST</name>
<keyword evidence="2" id="KW-1185">Reference proteome</keyword>
<proteinExistence type="predicted"/>
<accession>A0AAE1B6F9</accession>
<sequence length="69" mass="7333">MVLLGRRAVLFTSRSCCPAPEMGLSWPEVKQPGTSGHPLIRRTELGGPGVGVSHFLKAMSSSRCRPGPS</sequence>
<dbReference type="AlphaFoldDB" id="A0AAE1B6F9"/>
<dbReference type="Proteomes" id="UP001283361">
    <property type="component" value="Unassembled WGS sequence"/>
</dbReference>
<organism evidence="1 2">
    <name type="scientific">Elysia crispata</name>
    <name type="common">lettuce slug</name>
    <dbReference type="NCBI Taxonomy" id="231223"/>
    <lineage>
        <taxon>Eukaryota</taxon>
        <taxon>Metazoa</taxon>
        <taxon>Spiralia</taxon>
        <taxon>Lophotrochozoa</taxon>
        <taxon>Mollusca</taxon>
        <taxon>Gastropoda</taxon>
        <taxon>Heterobranchia</taxon>
        <taxon>Euthyneura</taxon>
        <taxon>Panpulmonata</taxon>
        <taxon>Sacoglossa</taxon>
        <taxon>Placobranchoidea</taxon>
        <taxon>Plakobranchidae</taxon>
        <taxon>Elysia</taxon>
    </lineage>
</organism>